<protein>
    <recommendedName>
        <fullName evidence="9">Small ribosomal subunit protein mS40</fullName>
    </recommendedName>
    <alternativeName>
        <fullName evidence="8">28S ribosomal protein S18-2, mitochondrial</fullName>
    </alternativeName>
    <alternativeName>
        <fullName evidence="10">28S ribosomal protein S18b, mitochondrial</fullName>
    </alternativeName>
</protein>
<feature type="compositionally biased region" description="Basic and acidic residues" evidence="11">
    <location>
        <begin position="83"/>
        <end position="94"/>
    </location>
</feature>
<reference evidence="12 13" key="1">
    <citation type="submission" date="2015-12" db="EMBL/GenBank/DDBJ databases">
        <title>The genome of Folsomia candida.</title>
        <authorList>
            <person name="Faddeeva A."/>
            <person name="Derks M.F."/>
            <person name="Anvar Y."/>
            <person name="Smit S."/>
            <person name="Van Straalen N."/>
            <person name="Roelofs D."/>
        </authorList>
    </citation>
    <scope>NUCLEOTIDE SEQUENCE [LARGE SCALE GENOMIC DNA]</scope>
    <source>
        <strain evidence="12 13">VU population</strain>
        <tissue evidence="12">Whole body</tissue>
    </source>
</reference>
<gene>
    <name evidence="12" type="ORF">Fcan01_03955</name>
</gene>
<dbReference type="Proteomes" id="UP000198287">
    <property type="component" value="Unassembled WGS sequence"/>
</dbReference>
<keyword evidence="6" id="KW-0496">Mitochondrion</keyword>
<keyword evidence="5" id="KW-0689">Ribosomal protein</keyword>
<feature type="compositionally biased region" description="Basic and acidic residues" evidence="11">
    <location>
        <begin position="106"/>
        <end position="116"/>
    </location>
</feature>
<evidence type="ECO:0000313" key="13">
    <source>
        <dbReference type="Proteomes" id="UP000198287"/>
    </source>
</evidence>
<evidence type="ECO:0000256" key="6">
    <source>
        <dbReference type="ARBA" id="ARBA00023128"/>
    </source>
</evidence>
<dbReference type="GO" id="GO:0003735">
    <property type="term" value="F:structural constituent of ribosome"/>
    <property type="evidence" value="ECO:0007669"/>
    <property type="project" value="InterPro"/>
</dbReference>
<dbReference type="PANTHER" id="PTHR13329">
    <property type="entry name" value="MITOCHONDRIAL RIBOSOMAL PROTEIN S18B"/>
    <property type="match status" value="1"/>
</dbReference>
<feature type="region of interest" description="Disordered" evidence="11">
    <location>
        <begin position="81"/>
        <end position="123"/>
    </location>
</feature>
<dbReference type="InterPro" id="IPR001648">
    <property type="entry name" value="Ribosomal_bS18"/>
</dbReference>
<dbReference type="Gene3D" id="4.10.640.10">
    <property type="entry name" value="Ribosomal protein S18"/>
    <property type="match status" value="1"/>
</dbReference>
<dbReference type="AlphaFoldDB" id="A0A226EZZ9"/>
<dbReference type="GO" id="GO:0032543">
    <property type="term" value="P:mitochondrial translation"/>
    <property type="evidence" value="ECO:0007669"/>
    <property type="project" value="InterPro"/>
</dbReference>
<evidence type="ECO:0000256" key="8">
    <source>
        <dbReference type="ARBA" id="ARBA00032055"/>
    </source>
</evidence>
<dbReference type="InterPro" id="IPR036870">
    <property type="entry name" value="Ribosomal_bS18_sf"/>
</dbReference>
<dbReference type="InterPro" id="IPR040054">
    <property type="entry name" value="MRPS18B"/>
</dbReference>
<evidence type="ECO:0000256" key="11">
    <source>
        <dbReference type="SAM" id="MobiDB-lite"/>
    </source>
</evidence>
<keyword evidence="7" id="KW-0687">Ribonucleoprotein</keyword>
<organism evidence="12 13">
    <name type="scientific">Folsomia candida</name>
    <name type="common">Springtail</name>
    <dbReference type="NCBI Taxonomy" id="158441"/>
    <lineage>
        <taxon>Eukaryota</taxon>
        <taxon>Metazoa</taxon>
        <taxon>Ecdysozoa</taxon>
        <taxon>Arthropoda</taxon>
        <taxon>Hexapoda</taxon>
        <taxon>Collembola</taxon>
        <taxon>Entomobryomorpha</taxon>
        <taxon>Isotomoidea</taxon>
        <taxon>Isotomidae</taxon>
        <taxon>Proisotominae</taxon>
        <taxon>Folsomia</taxon>
    </lineage>
</organism>
<evidence type="ECO:0000256" key="9">
    <source>
        <dbReference type="ARBA" id="ARBA00035130"/>
    </source>
</evidence>
<comment type="similarity">
    <text evidence="2">Belongs to the bacterial ribosomal protein bS18 family. Mitochondrion-specific ribosomal protein mS40 subfamily.</text>
</comment>
<evidence type="ECO:0000256" key="7">
    <source>
        <dbReference type="ARBA" id="ARBA00023274"/>
    </source>
</evidence>
<dbReference type="STRING" id="158441.A0A226EZZ9"/>
<evidence type="ECO:0000313" key="12">
    <source>
        <dbReference type="EMBL" id="OXA63132.1"/>
    </source>
</evidence>
<proteinExistence type="inferred from homology"/>
<dbReference type="OrthoDB" id="21463at2759"/>
<comment type="subcellular location">
    <subcellularLocation>
        <location evidence="1">Mitochondrion</location>
    </subcellularLocation>
</comment>
<sequence length="273" mass="30916">MAFFIAFTRSRVGSCASVALKGILGDGSGAFPRSKSTLSVGNNYQSFLCLGEGGRALSNIQLSSEIQRDFTRRWFHSTSPVLQDEKKEDQKDEKDENVDTTGQVENKTDSQEEGRGRGKNRGYLKSRTKVIPVEVSIRYLKSPAYKTTYGDNLVWVLYRRNFKGQFAPKKTRKTCIRAGELATGNPCPICRDEYLVLHPENVTLLKQFISPFNGEILNYTKTGLCQMQHEKLLIAVKQAKDIGSITFDIPFREYDYSEYAHLYESYKPSKSNS</sequence>
<evidence type="ECO:0000256" key="10">
    <source>
        <dbReference type="ARBA" id="ARBA00035515"/>
    </source>
</evidence>
<dbReference type="EMBL" id="LNIX01000001">
    <property type="protein sequence ID" value="OXA63132.1"/>
    <property type="molecule type" value="Genomic_DNA"/>
</dbReference>
<evidence type="ECO:0000256" key="3">
    <source>
        <dbReference type="ARBA" id="ARBA00022553"/>
    </source>
</evidence>
<evidence type="ECO:0000256" key="1">
    <source>
        <dbReference type="ARBA" id="ARBA00004173"/>
    </source>
</evidence>
<dbReference type="SUPFAM" id="SSF46911">
    <property type="entry name" value="Ribosomal protein S18"/>
    <property type="match status" value="1"/>
</dbReference>
<keyword evidence="3" id="KW-0597">Phosphoprotein</keyword>
<name>A0A226EZZ9_FOLCA</name>
<evidence type="ECO:0000256" key="2">
    <source>
        <dbReference type="ARBA" id="ARBA00006136"/>
    </source>
</evidence>
<keyword evidence="13" id="KW-1185">Reference proteome</keyword>
<evidence type="ECO:0000256" key="4">
    <source>
        <dbReference type="ARBA" id="ARBA00022946"/>
    </source>
</evidence>
<evidence type="ECO:0000256" key="5">
    <source>
        <dbReference type="ARBA" id="ARBA00022980"/>
    </source>
</evidence>
<dbReference type="FunFam" id="4.10.640.10:FF:000008">
    <property type="entry name" value="28S ribosomal protein S18b, mitochondrial"/>
    <property type="match status" value="1"/>
</dbReference>
<keyword evidence="4" id="KW-0809">Transit peptide</keyword>
<accession>A0A226EZZ9</accession>
<dbReference type="GO" id="GO:0005763">
    <property type="term" value="C:mitochondrial small ribosomal subunit"/>
    <property type="evidence" value="ECO:0007669"/>
    <property type="project" value="UniProtKB-ARBA"/>
</dbReference>
<dbReference type="PANTHER" id="PTHR13329:SF2">
    <property type="entry name" value="SMALL RIBOSOMAL SUBUNIT PROTEIN MS40"/>
    <property type="match status" value="1"/>
</dbReference>
<comment type="caution">
    <text evidence="12">The sequence shown here is derived from an EMBL/GenBank/DDBJ whole genome shotgun (WGS) entry which is preliminary data.</text>
</comment>
<dbReference type="Pfam" id="PF01084">
    <property type="entry name" value="Ribosomal_S18"/>
    <property type="match status" value="1"/>
</dbReference>